<keyword evidence="3" id="KW-0378">Hydrolase</keyword>
<dbReference type="GO" id="GO:0004527">
    <property type="term" value="F:exonuclease activity"/>
    <property type="evidence" value="ECO:0007669"/>
    <property type="project" value="UniProtKB-KW"/>
</dbReference>
<keyword evidence="3" id="KW-0540">Nuclease</keyword>
<keyword evidence="3" id="KW-0255">Endonuclease</keyword>
<dbReference type="SUPFAM" id="SSF56219">
    <property type="entry name" value="DNase I-like"/>
    <property type="match status" value="1"/>
</dbReference>
<dbReference type="PROSITE" id="PS51257">
    <property type="entry name" value="PROKAR_LIPOPROTEIN"/>
    <property type="match status" value="1"/>
</dbReference>
<dbReference type="InterPro" id="IPR036691">
    <property type="entry name" value="Endo/exonu/phosph_ase_sf"/>
</dbReference>
<evidence type="ECO:0000259" key="2">
    <source>
        <dbReference type="Pfam" id="PF03372"/>
    </source>
</evidence>
<reference evidence="5 6" key="1">
    <citation type="submission" date="2018-08" db="EMBL/GenBank/DDBJ databases">
        <title>A genome reference for cultivated species of the human gut microbiota.</title>
        <authorList>
            <person name="Zou Y."/>
            <person name="Xue W."/>
            <person name="Luo G."/>
        </authorList>
    </citation>
    <scope>NUCLEOTIDE SEQUENCE [LARGE SCALE GENOMIC DNA]</scope>
    <source>
        <strain evidence="4 5">AM16-50</strain>
        <strain evidence="3 6">AM50-15</strain>
    </source>
</reference>
<sequence length="347" mass="39631">MRKKRIKTTFLLLLLMFFGLSSCHKTETFKVLQFNIWQEGTVVEGGFEALADEIVRSNADFVTLSEVRNYRNTRFCDRIVEALKKRGKTYYSFYTEDSGLLSRYPISDSTTVYPLNDDRGSIYRLVSQKDGQEFAVYTAHLDYRNCAYYDVRGYDGNTWEKEEPVTNIDSILILNKASVRDDAIADFLAEAQKDREAGRIIILGGDFNEPSHLDWTEATKDLFDHHGAVVPWDCSMMLAEAGFIDTYRSLYPDPVKYPGFTCPADCKDIDLKRLVWSPEADDRDRIDFILYAPFEGLSLTDVSIIGPKGDILRGKRVTEETLDPIIEPIAIWPTDHKAVLATFTLTK</sequence>
<evidence type="ECO:0000256" key="1">
    <source>
        <dbReference type="SAM" id="SignalP"/>
    </source>
</evidence>
<dbReference type="RefSeq" id="WP_122203284.1">
    <property type="nucleotide sequence ID" value="NZ_QRKC01000001.1"/>
</dbReference>
<dbReference type="InterPro" id="IPR005135">
    <property type="entry name" value="Endo/exonuclease/phosphatase"/>
</dbReference>
<accession>A0A413NDW1</accession>
<dbReference type="Pfam" id="PF03372">
    <property type="entry name" value="Exo_endo_phos"/>
    <property type="match status" value="1"/>
</dbReference>
<dbReference type="PANTHER" id="PTHR41349">
    <property type="match status" value="1"/>
</dbReference>
<dbReference type="GO" id="GO:0004519">
    <property type="term" value="F:endonuclease activity"/>
    <property type="evidence" value="ECO:0007669"/>
    <property type="project" value="UniProtKB-KW"/>
</dbReference>
<evidence type="ECO:0000313" key="3">
    <source>
        <dbReference type="EMBL" id="RGZ46714.1"/>
    </source>
</evidence>
<gene>
    <name evidence="4" type="ORF">DW191_00795</name>
    <name evidence="3" type="ORF">DW986_11925</name>
</gene>
<feature type="chain" id="PRO_5033417056" evidence="1">
    <location>
        <begin position="27"/>
        <end position="347"/>
    </location>
</feature>
<organism evidence="3 6">
    <name type="scientific">Parabacteroides merdae</name>
    <dbReference type="NCBI Taxonomy" id="46503"/>
    <lineage>
        <taxon>Bacteria</taxon>
        <taxon>Pseudomonadati</taxon>
        <taxon>Bacteroidota</taxon>
        <taxon>Bacteroidia</taxon>
        <taxon>Bacteroidales</taxon>
        <taxon>Tannerellaceae</taxon>
        <taxon>Parabacteroides</taxon>
    </lineage>
</organism>
<feature type="signal peptide" evidence="1">
    <location>
        <begin position="1"/>
        <end position="26"/>
    </location>
</feature>
<protein>
    <submittedName>
        <fullName evidence="3">Endonuclease/exonuclease/phosphatase family protein</fullName>
    </submittedName>
</protein>
<keyword evidence="1" id="KW-0732">Signal</keyword>
<dbReference type="PANTHER" id="PTHR41349:SF1">
    <property type="entry name" value="PROTEIN CBG08683"/>
    <property type="match status" value="1"/>
</dbReference>
<dbReference type="Proteomes" id="UP000283732">
    <property type="component" value="Unassembled WGS sequence"/>
</dbReference>
<evidence type="ECO:0000313" key="5">
    <source>
        <dbReference type="Proteomes" id="UP000283732"/>
    </source>
</evidence>
<keyword evidence="3" id="KW-0269">Exonuclease</keyword>
<evidence type="ECO:0000313" key="6">
    <source>
        <dbReference type="Proteomes" id="UP000285173"/>
    </source>
</evidence>
<comment type="caution">
    <text evidence="3">The sequence shown here is derived from an EMBL/GenBank/DDBJ whole genome shotgun (WGS) entry which is preliminary data.</text>
</comment>
<dbReference type="EMBL" id="QSEF01000016">
    <property type="protein sequence ID" value="RGZ46714.1"/>
    <property type="molecule type" value="Genomic_DNA"/>
</dbReference>
<name>A0A413NDW1_9BACT</name>
<feature type="domain" description="Endonuclease/exonuclease/phosphatase" evidence="2">
    <location>
        <begin position="32"/>
        <end position="336"/>
    </location>
</feature>
<dbReference type="Gene3D" id="3.60.10.10">
    <property type="entry name" value="Endonuclease/exonuclease/phosphatase"/>
    <property type="match status" value="1"/>
</dbReference>
<proteinExistence type="predicted"/>
<evidence type="ECO:0000313" key="4">
    <source>
        <dbReference type="EMBL" id="RHH79716.1"/>
    </source>
</evidence>
<dbReference type="Proteomes" id="UP000285173">
    <property type="component" value="Unassembled WGS sequence"/>
</dbReference>
<dbReference type="AlphaFoldDB" id="A0A413NDW1"/>
<dbReference type="EMBL" id="QRKC01000001">
    <property type="protein sequence ID" value="RHH79716.1"/>
    <property type="molecule type" value="Genomic_DNA"/>
</dbReference>